<name>A0ACB8QIU9_9AGAM</name>
<dbReference type="EMBL" id="MU273573">
    <property type="protein sequence ID" value="KAI0031628.1"/>
    <property type="molecule type" value="Genomic_DNA"/>
</dbReference>
<keyword evidence="2" id="KW-1185">Reference proteome</keyword>
<sequence length="592" mass="64639">MENHNNTNDFDLFTEWKTSQDQSRPRLALQGGSAHIPSGTSSFVQGNSSFIMNDAGTPSTSAYAPQAVYATANARRAPQPLYNQPFSSSSNNHPFVFGSSLPSPFTFAPTHPARPVSSNPGSSALPSDPSLSHWSPPAYTPFNDNHNAGLRAPGFWADFDTMFAEDLQRMTPAEPTPTLHGHPQTQAGPSRTTQGPPSRIGQGSQSAHVSSQLPTPEDSEDNRGLASVWQSPLEFTWDSRSAGITPVASSTGSMSLRDGFSFPSSSSSWAPFAGAQRPRIDVSAVAPVAEQTAPANALPTYTERGAGPSRDAPSFASTVDESQPHIPSDPGHSRRPPHRPVPSQGHPSSGVASHSLPIASSSRKRLHEEDESEGDDDAEDESGTEEESDTDSLPSRPPTPVYTSSLCRRRRYLPREWNFIPVARVRSAGLEEDLSQYRIALSEAYHAPNYTRGKNHGRARKLDPEIACPAQECGAGFSDVPSARRHFCGQMGHEIREGQSVEMRPHTMWLANTIHETAEARGAHEHFRIRVLSRPAYVACSYCGKVFSRSDSCYRHERENCKKRLEHLEKGKEKEDGGEDGGRKKKRKVERS</sequence>
<evidence type="ECO:0000313" key="1">
    <source>
        <dbReference type="EMBL" id="KAI0031628.1"/>
    </source>
</evidence>
<organism evidence="1 2">
    <name type="scientific">Vararia minispora EC-137</name>
    <dbReference type="NCBI Taxonomy" id="1314806"/>
    <lineage>
        <taxon>Eukaryota</taxon>
        <taxon>Fungi</taxon>
        <taxon>Dikarya</taxon>
        <taxon>Basidiomycota</taxon>
        <taxon>Agaricomycotina</taxon>
        <taxon>Agaricomycetes</taxon>
        <taxon>Russulales</taxon>
        <taxon>Lachnocladiaceae</taxon>
        <taxon>Vararia</taxon>
    </lineage>
</organism>
<dbReference type="Proteomes" id="UP000814128">
    <property type="component" value="Unassembled WGS sequence"/>
</dbReference>
<reference evidence="1" key="1">
    <citation type="submission" date="2021-02" db="EMBL/GenBank/DDBJ databases">
        <authorList>
            <consortium name="DOE Joint Genome Institute"/>
            <person name="Ahrendt S."/>
            <person name="Looney B.P."/>
            <person name="Miyauchi S."/>
            <person name="Morin E."/>
            <person name="Drula E."/>
            <person name="Courty P.E."/>
            <person name="Chicoki N."/>
            <person name="Fauchery L."/>
            <person name="Kohler A."/>
            <person name="Kuo A."/>
            <person name="Labutti K."/>
            <person name="Pangilinan J."/>
            <person name="Lipzen A."/>
            <person name="Riley R."/>
            <person name="Andreopoulos W."/>
            <person name="He G."/>
            <person name="Johnson J."/>
            <person name="Barry K.W."/>
            <person name="Grigoriev I.V."/>
            <person name="Nagy L."/>
            <person name="Hibbett D."/>
            <person name="Henrissat B."/>
            <person name="Matheny P.B."/>
            <person name="Labbe J."/>
            <person name="Martin F."/>
        </authorList>
    </citation>
    <scope>NUCLEOTIDE SEQUENCE</scope>
    <source>
        <strain evidence="1">EC-137</strain>
    </source>
</reference>
<gene>
    <name evidence="1" type="ORF">K488DRAFT_86648</name>
</gene>
<proteinExistence type="predicted"/>
<comment type="caution">
    <text evidence="1">The sequence shown here is derived from an EMBL/GenBank/DDBJ whole genome shotgun (WGS) entry which is preliminary data.</text>
</comment>
<reference evidence="1" key="2">
    <citation type="journal article" date="2022" name="New Phytol.">
        <title>Evolutionary transition to the ectomycorrhizal habit in the genomes of a hyperdiverse lineage of mushroom-forming fungi.</title>
        <authorList>
            <person name="Looney B."/>
            <person name="Miyauchi S."/>
            <person name="Morin E."/>
            <person name="Drula E."/>
            <person name="Courty P.E."/>
            <person name="Kohler A."/>
            <person name="Kuo A."/>
            <person name="LaButti K."/>
            <person name="Pangilinan J."/>
            <person name="Lipzen A."/>
            <person name="Riley R."/>
            <person name="Andreopoulos W."/>
            <person name="He G."/>
            <person name="Johnson J."/>
            <person name="Nolan M."/>
            <person name="Tritt A."/>
            <person name="Barry K.W."/>
            <person name="Grigoriev I.V."/>
            <person name="Nagy L.G."/>
            <person name="Hibbett D."/>
            <person name="Henrissat B."/>
            <person name="Matheny P.B."/>
            <person name="Labbe J."/>
            <person name="Martin F.M."/>
        </authorList>
    </citation>
    <scope>NUCLEOTIDE SEQUENCE</scope>
    <source>
        <strain evidence="1">EC-137</strain>
    </source>
</reference>
<evidence type="ECO:0000313" key="2">
    <source>
        <dbReference type="Proteomes" id="UP000814128"/>
    </source>
</evidence>
<protein>
    <submittedName>
        <fullName evidence="1">Uncharacterized protein</fullName>
    </submittedName>
</protein>
<accession>A0ACB8QIU9</accession>